<evidence type="ECO:0000256" key="6">
    <source>
        <dbReference type="ARBA" id="ARBA00022989"/>
    </source>
</evidence>
<feature type="domain" description="Ionotropic glutamate receptor C-terminal" evidence="14">
    <location>
        <begin position="59"/>
        <end position="392"/>
    </location>
</feature>
<evidence type="ECO:0000256" key="2">
    <source>
        <dbReference type="ARBA" id="ARBA00008685"/>
    </source>
</evidence>
<evidence type="ECO:0000256" key="8">
    <source>
        <dbReference type="ARBA" id="ARBA00023136"/>
    </source>
</evidence>
<accession>A0AAW2MI02</accession>
<keyword evidence="4 13" id="KW-0812">Transmembrane</keyword>
<evidence type="ECO:0000313" key="15">
    <source>
        <dbReference type="EMBL" id="KAL0330147.1"/>
    </source>
</evidence>
<evidence type="ECO:0000256" key="9">
    <source>
        <dbReference type="ARBA" id="ARBA00023170"/>
    </source>
</evidence>
<dbReference type="GO" id="GO:0016020">
    <property type="term" value="C:membrane"/>
    <property type="evidence" value="ECO:0007669"/>
    <property type="project" value="UniProtKB-SubCell"/>
</dbReference>
<gene>
    <name evidence="15" type="ORF">Sradi_5001400</name>
</gene>
<organism evidence="15">
    <name type="scientific">Sesamum radiatum</name>
    <name type="common">Black benniseed</name>
    <dbReference type="NCBI Taxonomy" id="300843"/>
    <lineage>
        <taxon>Eukaryota</taxon>
        <taxon>Viridiplantae</taxon>
        <taxon>Streptophyta</taxon>
        <taxon>Embryophyta</taxon>
        <taxon>Tracheophyta</taxon>
        <taxon>Spermatophyta</taxon>
        <taxon>Magnoliopsida</taxon>
        <taxon>eudicotyledons</taxon>
        <taxon>Gunneridae</taxon>
        <taxon>Pentapetalae</taxon>
        <taxon>asterids</taxon>
        <taxon>lamiids</taxon>
        <taxon>Lamiales</taxon>
        <taxon>Pedaliaceae</taxon>
        <taxon>Sesamum</taxon>
    </lineage>
</organism>
<evidence type="ECO:0000256" key="12">
    <source>
        <dbReference type="ARBA" id="ARBA00023303"/>
    </source>
</evidence>
<dbReference type="CDD" id="cd13686">
    <property type="entry name" value="GluR_Plant"/>
    <property type="match status" value="1"/>
</dbReference>
<evidence type="ECO:0000256" key="5">
    <source>
        <dbReference type="ARBA" id="ARBA00022729"/>
    </source>
</evidence>
<keyword evidence="7" id="KW-0406">Ion transport</keyword>
<comment type="similarity">
    <text evidence="2">Belongs to the glutamate-gated ion channel (TC 1.A.10.1) family.</text>
</comment>
<evidence type="ECO:0000256" key="1">
    <source>
        <dbReference type="ARBA" id="ARBA00004141"/>
    </source>
</evidence>
<reference evidence="15" key="1">
    <citation type="submission" date="2020-06" db="EMBL/GenBank/DDBJ databases">
        <authorList>
            <person name="Li T."/>
            <person name="Hu X."/>
            <person name="Zhang T."/>
            <person name="Song X."/>
            <person name="Zhang H."/>
            <person name="Dai N."/>
            <person name="Sheng W."/>
            <person name="Hou X."/>
            <person name="Wei L."/>
        </authorList>
    </citation>
    <scope>NUCLEOTIDE SEQUENCE</scope>
    <source>
        <strain evidence="15">G02</strain>
        <tissue evidence="15">Leaf</tissue>
    </source>
</reference>
<keyword evidence="6 13" id="KW-1133">Transmembrane helix</keyword>
<dbReference type="Gene3D" id="1.10.287.70">
    <property type="match status" value="1"/>
</dbReference>
<dbReference type="PANTHER" id="PTHR18966">
    <property type="entry name" value="IONOTROPIC GLUTAMATE RECEPTOR"/>
    <property type="match status" value="1"/>
</dbReference>
<keyword evidence="12" id="KW-0407">Ion channel</keyword>
<evidence type="ECO:0000259" key="14">
    <source>
        <dbReference type="SMART" id="SM00079"/>
    </source>
</evidence>
<dbReference type="InterPro" id="IPR015683">
    <property type="entry name" value="Ionotropic_Glu_rcpt"/>
</dbReference>
<evidence type="ECO:0000256" key="11">
    <source>
        <dbReference type="ARBA" id="ARBA00023286"/>
    </source>
</evidence>
<dbReference type="Pfam" id="PF00060">
    <property type="entry name" value="Lig_chan"/>
    <property type="match status" value="1"/>
</dbReference>
<protein>
    <submittedName>
        <fullName evidence="15">Glutamate receptor 2.8</fullName>
    </submittedName>
</protein>
<dbReference type="Gene3D" id="3.40.190.10">
    <property type="entry name" value="Periplasmic binding protein-like II"/>
    <property type="match status" value="2"/>
</dbReference>
<evidence type="ECO:0000256" key="13">
    <source>
        <dbReference type="SAM" id="Phobius"/>
    </source>
</evidence>
<evidence type="ECO:0000256" key="3">
    <source>
        <dbReference type="ARBA" id="ARBA00022448"/>
    </source>
</evidence>
<keyword evidence="5" id="KW-0732">Signal</keyword>
<evidence type="ECO:0000256" key="10">
    <source>
        <dbReference type="ARBA" id="ARBA00023180"/>
    </source>
</evidence>
<comment type="subcellular location">
    <subcellularLocation>
        <location evidence="1">Membrane</location>
        <topology evidence="1">Multi-pass membrane protein</topology>
    </subcellularLocation>
</comment>
<sequence>MAAEKARLRNPKYRDANISRNSTDLEAFGVSDAGPRLIQALTRMHYLHQGLGDPNNGKKLRVGVPIKEGFTEFVRVTWNSDNSTEVEGYCIDVFDAVMAALPYGVPYEYIPFAAPDHKMAGDYNVSPIKYTLESQYIDFTLPYTESGVSMVVPIKDDKSKNAWVFVKPLTWELWLTSFCSFVFIGILIWILEHRINEDFRGPFWYQVGMIFWFAFSTMVFAHKEKVISNLARFVLIIWFLVLILTQSYTASLASMLTVQKLQPTVNDVNVLIRNKEYVGYMQGSFIFGLLKKMNFDESRLVEYKSPEELDELLTKGSGNGGIAAAFHEIPYIKLFLSKYCSKYMMVEPIHKADGFGFVFPIGSPLVTDVSRAILNVTEGQTIVEIERKWLGDYKTNCPDTNTLLSPKSLGLASFWGLFLLVGIAGIAAFIIYVVRFLRENWTIIDDESTIWSKLVSC</sequence>
<dbReference type="SMART" id="SM00079">
    <property type="entry name" value="PBPe"/>
    <property type="match status" value="1"/>
</dbReference>
<feature type="transmembrane region" description="Helical" evidence="13">
    <location>
        <begin position="203"/>
        <end position="221"/>
    </location>
</feature>
<name>A0AAW2MI02_SESRA</name>
<keyword evidence="8 13" id="KW-0472">Membrane</keyword>
<reference evidence="15" key="2">
    <citation type="journal article" date="2024" name="Plant">
        <title>Genomic evolution and insights into agronomic trait innovations of Sesamum species.</title>
        <authorList>
            <person name="Miao H."/>
            <person name="Wang L."/>
            <person name="Qu L."/>
            <person name="Liu H."/>
            <person name="Sun Y."/>
            <person name="Le M."/>
            <person name="Wang Q."/>
            <person name="Wei S."/>
            <person name="Zheng Y."/>
            <person name="Lin W."/>
            <person name="Duan Y."/>
            <person name="Cao H."/>
            <person name="Xiong S."/>
            <person name="Wang X."/>
            <person name="Wei L."/>
            <person name="Li C."/>
            <person name="Ma Q."/>
            <person name="Ju M."/>
            <person name="Zhao R."/>
            <person name="Li G."/>
            <person name="Mu C."/>
            <person name="Tian Q."/>
            <person name="Mei H."/>
            <person name="Zhang T."/>
            <person name="Gao T."/>
            <person name="Zhang H."/>
        </authorList>
    </citation>
    <scope>NUCLEOTIDE SEQUENCE</scope>
    <source>
        <strain evidence="15">G02</strain>
    </source>
</reference>
<feature type="transmembrane region" description="Helical" evidence="13">
    <location>
        <begin position="233"/>
        <end position="256"/>
    </location>
</feature>
<dbReference type="InterPro" id="IPR001320">
    <property type="entry name" value="Iontro_rcpt_C"/>
</dbReference>
<feature type="transmembrane region" description="Helical" evidence="13">
    <location>
        <begin position="173"/>
        <end position="191"/>
    </location>
</feature>
<comment type="caution">
    <text evidence="15">The sequence shown here is derived from an EMBL/GenBank/DDBJ whole genome shotgun (WGS) entry which is preliminary data.</text>
</comment>
<keyword evidence="3" id="KW-0813">Transport</keyword>
<dbReference type="EMBL" id="JACGWJ010000022">
    <property type="protein sequence ID" value="KAL0330147.1"/>
    <property type="molecule type" value="Genomic_DNA"/>
</dbReference>
<keyword evidence="10" id="KW-0325">Glycoprotein</keyword>
<keyword evidence="11" id="KW-1071">Ligand-gated ion channel</keyword>
<dbReference type="AlphaFoldDB" id="A0AAW2MI02"/>
<feature type="transmembrane region" description="Helical" evidence="13">
    <location>
        <begin position="412"/>
        <end position="434"/>
    </location>
</feature>
<proteinExistence type="inferred from homology"/>
<evidence type="ECO:0000256" key="4">
    <source>
        <dbReference type="ARBA" id="ARBA00022692"/>
    </source>
</evidence>
<keyword evidence="9 15" id="KW-0675">Receptor</keyword>
<dbReference type="FunFam" id="1.10.287.70:FF:000037">
    <property type="entry name" value="Glutamate receptor"/>
    <property type="match status" value="1"/>
</dbReference>
<dbReference type="GO" id="GO:0015276">
    <property type="term" value="F:ligand-gated monoatomic ion channel activity"/>
    <property type="evidence" value="ECO:0007669"/>
    <property type="project" value="InterPro"/>
</dbReference>
<evidence type="ECO:0000256" key="7">
    <source>
        <dbReference type="ARBA" id="ARBA00023065"/>
    </source>
</evidence>
<dbReference type="FunFam" id="3.40.190.10:FF:000195">
    <property type="entry name" value="Glutamate receptor 2.7"/>
    <property type="match status" value="1"/>
</dbReference>
<dbReference type="SUPFAM" id="SSF53850">
    <property type="entry name" value="Periplasmic binding protein-like II"/>
    <property type="match status" value="1"/>
</dbReference>